<dbReference type="PANTHER" id="PTHR10340:SF34">
    <property type="entry name" value="SPHINGOMYELIN PHOSPHODIESTERASE"/>
    <property type="match status" value="1"/>
</dbReference>
<dbReference type="CDD" id="cd00842">
    <property type="entry name" value="MPP_ASMase"/>
    <property type="match status" value="1"/>
</dbReference>
<keyword evidence="3" id="KW-0812">Transmembrane</keyword>
<evidence type="ECO:0000256" key="2">
    <source>
        <dbReference type="ARBA" id="ARBA00023180"/>
    </source>
</evidence>
<dbReference type="AlphaFoldDB" id="A0A8H4RXR6"/>
<dbReference type="InterPro" id="IPR007312">
    <property type="entry name" value="Phosphoesterase"/>
</dbReference>
<dbReference type="InterPro" id="IPR017850">
    <property type="entry name" value="Alkaline_phosphatase_core_sf"/>
</dbReference>
<sequence length="876" mass="95158">MKFSYTLFLLINLVVPFSQAFAVEKKSLIDDLVKDIESAATCAGCAAILDILKGLAELGTSLFVDTLTEICIAVGIDDADVCTGAIASEGPIIAQDLKGMSIPSHTSDLFCITFFGLCPYPAVTPNTITFPTSKPSTNRPTPSGQTPLQIVHFSDIHVDLFYQTGASYNCTKPICCRSYTTADSPGNNQFPAGPNGNHKCDAPVSLEESMYAAIKSIAPNASMSLFTGDIVDHAVWLVNQTQNIKDINDAYSRMSGLTQVYGTAGNHEAAPANAFPPAAISSTNSAQWVYDTLSADWLNSIGTTAVSEAEKFGAYSVKYPNGNLRVISLNTNFYYVQNYWLYENAMEADPSGQLAWLVNELQAAETAGERVYIIGHMPMGLGDALRDGSNYFDQIVNRYSATIAALFFGHTHVDQFEIAYSDYTSQSFSNALEVSYVCPAMTPTEGHPAFRVYTVDPVTFGVLDSTTYIANMSSPGFQTTGPVWTKYYSAKETYGPLVTPPLTDPTAELTPAFWHNFKSQLGKEFENLEVPILSIKHPDHYAVLIGSMYSAQYFPSAGLAGFLVQFSLIIFHILFPAFLASALAQTQYTSTKAAAVAKARATALTESPTSNVVGKTFNRFVTIWCENTDYDMAAGDPNFQWIASQGITLNNYNALAHPSQPNYVAAVGGSSHGIDSDSFTRISSSSKTIVDLLEAAGVSWSEYQEDLPYSGFEASYVNQQTGANDYVRKHNGLVSYDSVTSNLDRLAKIKNFTMFDRDLANNQLPQWMFITPNMTNDGHDTSVTVAGEWARGFLTPLLSNSNFMQKTLILVTFDETETQTGINNVFSVLLGDAVPASSRGTTNATAYNHYSQMATVENNWSLGNLGLGDATGVPFF</sequence>
<keyword evidence="2" id="KW-0325">Glycoprotein</keyword>
<evidence type="ECO:0000313" key="7">
    <source>
        <dbReference type="Proteomes" id="UP000566819"/>
    </source>
</evidence>
<feature type="chain" id="PRO_5034369267" description="Calcineurin-like phosphoesterase domain-containing protein" evidence="4">
    <location>
        <begin position="21"/>
        <end position="876"/>
    </location>
</feature>
<name>A0A8H4RXR6_9HELO</name>
<reference evidence="6 7" key="1">
    <citation type="submission" date="2020-03" db="EMBL/GenBank/DDBJ databases">
        <title>Draft Genome Sequence of Cudoniella acicularis.</title>
        <authorList>
            <person name="Buettner E."/>
            <person name="Kellner H."/>
        </authorList>
    </citation>
    <scope>NUCLEOTIDE SEQUENCE [LARGE SCALE GENOMIC DNA]</scope>
    <source>
        <strain evidence="6 7">DSM 108380</strain>
    </source>
</reference>
<protein>
    <recommendedName>
        <fullName evidence="5">Calcineurin-like phosphoesterase domain-containing protein</fullName>
    </recommendedName>
</protein>
<keyword evidence="1" id="KW-0378">Hydrolase</keyword>
<dbReference type="OrthoDB" id="282973at2759"/>
<dbReference type="SUPFAM" id="SSF56300">
    <property type="entry name" value="Metallo-dependent phosphatases"/>
    <property type="match status" value="1"/>
</dbReference>
<dbReference type="PANTHER" id="PTHR10340">
    <property type="entry name" value="SPHINGOMYELIN PHOSPHODIESTERASE"/>
    <property type="match status" value="1"/>
</dbReference>
<comment type="caution">
    <text evidence="6">The sequence shown here is derived from an EMBL/GenBank/DDBJ whole genome shotgun (WGS) entry which is preliminary data.</text>
</comment>
<keyword evidence="7" id="KW-1185">Reference proteome</keyword>
<evidence type="ECO:0000256" key="4">
    <source>
        <dbReference type="SAM" id="SignalP"/>
    </source>
</evidence>
<feature type="transmembrane region" description="Helical" evidence="3">
    <location>
        <begin position="562"/>
        <end position="584"/>
    </location>
</feature>
<keyword evidence="3" id="KW-0472">Membrane</keyword>
<keyword evidence="3" id="KW-1133">Transmembrane helix</keyword>
<evidence type="ECO:0000313" key="6">
    <source>
        <dbReference type="EMBL" id="KAF4637428.1"/>
    </source>
</evidence>
<evidence type="ECO:0000256" key="3">
    <source>
        <dbReference type="SAM" id="Phobius"/>
    </source>
</evidence>
<dbReference type="Pfam" id="PF00149">
    <property type="entry name" value="Metallophos"/>
    <property type="match status" value="1"/>
</dbReference>
<dbReference type="InterPro" id="IPR029052">
    <property type="entry name" value="Metallo-depent_PP-like"/>
</dbReference>
<evidence type="ECO:0000256" key="1">
    <source>
        <dbReference type="ARBA" id="ARBA00022801"/>
    </source>
</evidence>
<dbReference type="GO" id="GO:0008081">
    <property type="term" value="F:phosphoric diester hydrolase activity"/>
    <property type="evidence" value="ECO:0007669"/>
    <property type="project" value="TreeGrafter"/>
</dbReference>
<evidence type="ECO:0000259" key="5">
    <source>
        <dbReference type="Pfam" id="PF00149"/>
    </source>
</evidence>
<feature type="signal peptide" evidence="4">
    <location>
        <begin position="1"/>
        <end position="20"/>
    </location>
</feature>
<dbReference type="InterPro" id="IPR041805">
    <property type="entry name" value="ASMase/PPN1_MPP"/>
</dbReference>
<dbReference type="Proteomes" id="UP000566819">
    <property type="component" value="Unassembled WGS sequence"/>
</dbReference>
<dbReference type="InterPro" id="IPR004843">
    <property type="entry name" value="Calcineurin-like_PHP"/>
</dbReference>
<feature type="domain" description="Calcineurin-like phosphoesterase" evidence="5">
    <location>
        <begin position="149"/>
        <end position="413"/>
    </location>
</feature>
<gene>
    <name evidence="6" type="ORF">G7Y89_g661</name>
</gene>
<organism evidence="6 7">
    <name type="scientific">Cudoniella acicularis</name>
    <dbReference type="NCBI Taxonomy" id="354080"/>
    <lineage>
        <taxon>Eukaryota</taxon>
        <taxon>Fungi</taxon>
        <taxon>Dikarya</taxon>
        <taxon>Ascomycota</taxon>
        <taxon>Pezizomycotina</taxon>
        <taxon>Leotiomycetes</taxon>
        <taxon>Helotiales</taxon>
        <taxon>Tricladiaceae</taxon>
        <taxon>Cudoniella</taxon>
    </lineage>
</organism>
<dbReference type="Pfam" id="PF04185">
    <property type="entry name" value="Phosphoesterase"/>
    <property type="match status" value="1"/>
</dbReference>
<dbReference type="Gene3D" id="3.40.720.10">
    <property type="entry name" value="Alkaline Phosphatase, subunit A"/>
    <property type="match status" value="1"/>
</dbReference>
<dbReference type="EMBL" id="JAAMPI010000023">
    <property type="protein sequence ID" value="KAF4637428.1"/>
    <property type="molecule type" value="Genomic_DNA"/>
</dbReference>
<accession>A0A8H4RXR6</accession>
<keyword evidence="4" id="KW-0732">Signal</keyword>
<proteinExistence type="predicted"/>
<dbReference type="Gene3D" id="3.60.21.10">
    <property type="match status" value="1"/>
</dbReference>